<gene>
    <name evidence="1" type="ORF">AN2V17_33220</name>
</gene>
<comment type="caution">
    <text evidence="1">The sequence shown here is derived from an EMBL/GenBank/DDBJ whole genome shotgun (WGS) entry which is preliminary data.</text>
</comment>
<evidence type="ECO:0000313" key="1">
    <source>
        <dbReference type="EMBL" id="GMQ64085.1"/>
    </source>
</evidence>
<proteinExistence type="predicted"/>
<sequence length="52" mass="6140">MIKPILIPITHVNNLRIGRPENDSFLLLFLSPKYLTDKYRIDDIVMIAKMIR</sequence>
<dbReference type="Proteomes" id="UP001374599">
    <property type="component" value="Unassembled WGS sequence"/>
</dbReference>
<protein>
    <submittedName>
        <fullName evidence="1">Uncharacterized protein</fullName>
    </submittedName>
</protein>
<keyword evidence="2" id="KW-1185">Reference proteome</keyword>
<reference evidence="1" key="1">
    <citation type="submission" date="2023-09" db="EMBL/GenBank/DDBJ databases">
        <title>Vallitalea sediminicola and Vallitalea maricola sp. nov., anaerobic bacteria isolated from marine sediment.</title>
        <authorList>
            <person name="Hirano S."/>
            <person name="Maeda A."/>
            <person name="Terahara T."/>
            <person name="Mori K."/>
            <person name="Hamada M."/>
            <person name="Matsumoto R."/>
            <person name="Kobayashi T."/>
        </authorList>
    </citation>
    <scope>NUCLEOTIDE SEQUENCE</scope>
    <source>
        <strain evidence="1">AN17-2</strain>
    </source>
</reference>
<organism evidence="1 2">
    <name type="scientific">Vallitalea maricola</name>
    <dbReference type="NCBI Taxonomy" id="3074433"/>
    <lineage>
        <taxon>Bacteria</taxon>
        <taxon>Bacillati</taxon>
        <taxon>Bacillota</taxon>
        <taxon>Clostridia</taxon>
        <taxon>Lachnospirales</taxon>
        <taxon>Vallitaleaceae</taxon>
        <taxon>Vallitalea</taxon>
    </lineage>
</organism>
<name>A0ACB5UNH2_9FIRM</name>
<evidence type="ECO:0000313" key="2">
    <source>
        <dbReference type="Proteomes" id="UP001374599"/>
    </source>
</evidence>
<dbReference type="EMBL" id="BTPU01000060">
    <property type="protein sequence ID" value="GMQ64085.1"/>
    <property type="molecule type" value="Genomic_DNA"/>
</dbReference>
<accession>A0ACB5UNH2</accession>